<comment type="caution">
    <text evidence="2">The sequence shown here is derived from an EMBL/GenBank/DDBJ whole genome shotgun (WGS) entry which is preliminary data.</text>
</comment>
<organism evidence="2 3">
    <name type="scientific">Malus baccata</name>
    <name type="common">Siberian crab apple</name>
    <name type="synonym">Pyrus baccata</name>
    <dbReference type="NCBI Taxonomy" id="106549"/>
    <lineage>
        <taxon>Eukaryota</taxon>
        <taxon>Viridiplantae</taxon>
        <taxon>Streptophyta</taxon>
        <taxon>Embryophyta</taxon>
        <taxon>Tracheophyta</taxon>
        <taxon>Spermatophyta</taxon>
        <taxon>Magnoliopsida</taxon>
        <taxon>eudicotyledons</taxon>
        <taxon>Gunneridae</taxon>
        <taxon>Pentapetalae</taxon>
        <taxon>rosids</taxon>
        <taxon>fabids</taxon>
        <taxon>Rosales</taxon>
        <taxon>Rosaceae</taxon>
        <taxon>Amygdaloideae</taxon>
        <taxon>Maleae</taxon>
        <taxon>Malus</taxon>
    </lineage>
</organism>
<keyword evidence="3" id="KW-1185">Reference proteome</keyword>
<sequence>MCDEHSSVNPDTNTQGGSNQLPDFFVVAGNNGAPVNKAPPTMDQIWETLLKISAFVNEYQKILKAFQTKNLLNFVDFERHENPKKCSRIYYANPSPNLRIWKFESHHYERTSNYDNVCEGLDDKLATMALKQGLYIHLLLS</sequence>
<evidence type="ECO:0000313" key="3">
    <source>
        <dbReference type="Proteomes" id="UP000315295"/>
    </source>
</evidence>
<dbReference type="EMBL" id="VIEB01000054">
    <property type="protein sequence ID" value="TQE09639.1"/>
    <property type="molecule type" value="Genomic_DNA"/>
</dbReference>
<gene>
    <name evidence="2" type="ORF">C1H46_004732</name>
</gene>
<dbReference type="AlphaFoldDB" id="A0A540NF29"/>
<reference evidence="2 3" key="1">
    <citation type="journal article" date="2019" name="G3 (Bethesda)">
        <title>Sequencing of a Wild Apple (Malus baccata) Genome Unravels the Differences Between Cultivated and Wild Apple Species Regarding Disease Resistance and Cold Tolerance.</title>
        <authorList>
            <person name="Chen X."/>
        </authorList>
    </citation>
    <scope>NUCLEOTIDE SEQUENCE [LARGE SCALE GENOMIC DNA]</scope>
    <source>
        <strain evidence="3">cv. Shandingzi</strain>
        <tissue evidence="2">Leaves</tissue>
    </source>
</reference>
<evidence type="ECO:0000256" key="1">
    <source>
        <dbReference type="SAM" id="MobiDB-lite"/>
    </source>
</evidence>
<feature type="compositionally biased region" description="Polar residues" evidence="1">
    <location>
        <begin position="7"/>
        <end position="21"/>
    </location>
</feature>
<accession>A0A540NF29</accession>
<name>A0A540NF29_MALBA</name>
<feature type="region of interest" description="Disordered" evidence="1">
    <location>
        <begin position="1"/>
        <end position="21"/>
    </location>
</feature>
<protein>
    <submittedName>
        <fullName evidence="2">Uncharacterized protein</fullName>
    </submittedName>
</protein>
<dbReference type="Proteomes" id="UP000315295">
    <property type="component" value="Unassembled WGS sequence"/>
</dbReference>
<evidence type="ECO:0000313" key="2">
    <source>
        <dbReference type="EMBL" id="TQE09639.1"/>
    </source>
</evidence>
<proteinExistence type="predicted"/>